<dbReference type="PROSITE" id="PS51318">
    <property type="entry name" value="TAT"/>
    <property type="match status" value="1"/>
</dbReference>
<proteinExistence type="predicted"/>
<evidence type="ECO:0008006" key="4">
    <source>
        <dbReference type="Google" id="ProtNLM"/>
    </source>
</evidence>
<keyword evidence="3" id="KW-1185">Reference proteome</keyword>
<reference evidence="2 3" key="1">
    <citation type="journal article" date="2019" name="Int. J. Syst. Evol. Microbiol.">
        <title>The Global Catalogue of Microorganisms (GCM) 10K type strain sequencing project: providing services to taxonomists for standard genome sequencing and annotation.</title>
        <authorList>
            <consortium name="The Broad Institute Genomics Platform"/>
            <consortium name="The Broad Institute Genome Sequencing Center for Infectious Disease"/>
            <person name="Wu L."/>
            <person name="Ma J."/>
        </authorList>
    </citation>
    <scope>NUCLEOTIDE SEQUENCE [LARGE SCALE GENOMIC DNA]</scope>
    <source>
        <strain evidence="2 3">XZYJT29</strain>
    </source>
</reference>
<name>A0ABD5Y5Q5_9EURY</name>
<evidence type="ECO:0000313" key="2">
    <source>
        <dbReference type="EMBL" id="MFC7141064.1"/>
    </source>
</evidence>
<dbReference type="RefSeq" id="WP_274322156.1">
    <property type="nucleotide sequence ID" value="NZ_CP118158.1"/>
</dbReference>
<organism evidence="2 3">
    <name type="scientific">Halosimplex aquaticum</name>
    <dbReference type="NCBI Taxonomy" id="3026162"/>
    <lineage>
        <taxon>Archaea</taxon>
        <taxon>Methanobacteriati</taxon>
        <taxon>Methanobacteriota</taxon>
        <taxon>Stenosarchaea group</taxon>
        <taxon>Halobacteria</taxon>
        <taxon>Halobacteriales</taxon>
        <taxon>Haloarculaceae</taxon>
        <taxon>Halosimplex</taxon>
    </lineage>
</organism>
<accession>A0ABD5Y5Q5</accession>
<evidence type="ECO:0000256" key="1">
    <source>
        <dbReference type="SAM" id="MobiDB-lite"/>
    </source>
</evidence>
<dbReference type="PROSITE" id="PS51257">
    <property type="entry name" value="PROKAR_LIPOPROTEIN"/>
    <property type="match status" value="1"/>
</dbReference>
<dbReference type="AlphaFoldDB" id="A0ABD5Y5Q5"/>
<sequence length="307" mass="32379">MDRSRRALLAAFGTALSASVAGCPETSGDAATAEPTPDPSQPAETPTAEPDPATRANTTTRTGTSTPAPVTLAPGESYVTADGWDLTVENLAVRRAVVEYGPTHWDPDWADGGQFVVADLVVAGDGAPDPADPTDLRVACQTDTTDGTGRTFVVADSNADDIRQRLGFTVPASPAPAEGAIVWSPADGPEVRWALPDPLLAEIARLPEFDLRGFEVENVPGDEIAVTLTVANVGVGDGTFLAEVGHAAMSDQPELTVEVPAGETRTVTRRVPFQNVWNDSDDEPATVVLRYREKRLERTVEPPKTDG</sequence>
<dbReference type="GeneID" id="78821372"/>
<gene>
    <name evidence="2" type="ORF">ACFQMA_14665</name>
</gene>
<dbReference type="InterPro" id="IPR006311">
    <property type="entry name" value="TAT_signal"/>
</dbReference>
<comment type="caution">
    <text evidence="2">The sequence shown here is derived from an EMBL/GenBank/DDBJ whole genome shotgun (WGS) entry which is preliminary data.</text>
</comment>
<feature type="region of interest" description="Disordered" evidence="1">
    <location>
        <begin position="18"/>
        <end position="74"/>
    </location>
</feature>
<dbReference type="Proteomes" id="UP001596432">
    <property type="component" value="Unassembled WGS sequence"/>
</dbReference>
<dbReference type="EMBL" id="JBHTAS010000001">
    <property type="protein sequence ID" value="MFC7141064.1"/>
    <property type="molecule type" value="Genomic_DNA"/>
</dbReference>
<protein>
    <recommendedName>
        <fullName evidence="4">CARDB protein</fullName>
    </recommendedName>
</protein>
<evidence type="ECO:0000313" key="3">
    <source>
        <dbReference type="Proteomes" id="UP001596432"/>
    </source>
</evidence>
<feature type="compositionally biased region" description="Low complexity" evidence="1">
    <location>
        <begin position="42"/>
        <end position="71"/>
    </location>
</feature>